<keyword evidence="2" id="KW-0255">Endonuclease</keyword>
<evidence type="ECO:0000313" key="3">
    <source>
        <dbReference type="Proteomes" id="UP001596037"/>
    </source>
</evidence>
<dbReference type="RefSeq" id="WP_376851845.1">
    <property type="nucleotide sequence ID" value="NZ_JBHSMF010000009.1"/>
</dbReference>
<proteinExistence type="predicted"/>
<evidence type="ECO:0000313" key="2">
    <source>
        <dbReference type="EMBL" id="MFC5499627.1"/>
    </source>
</evidence>
<keyword evidence="2" id="KW-0378">Hydrolase</keyword>
<accession>A0ABW0NJT0</accession>
<name>A0ABW0NJT0_9BURK</name>
<keyword evidence="3" id="KW-1185">Reference proteome</keyword>
<dbReference type="GO" id="GO:0004519">
    <property type="term" value="F:endonuclease activity"/>
    <property type="evidence" value="ECO:0007669"/>
    <property type="project" value="UniProtKB-KW"/>
</dbReference>
<feature type="region of interest" description="Disordered" evidence="1">
    <location>
        <begin position="16"/>
        <end position="36"/>
    </location>
</feature>
<dbReference type="EMBL" id="JBHSMF010000009">
    <property type="protein sequence ID" value="MFC5499627.1"/>
    <property type="molecule type" value="Genomic_DNA"/>
</dbReference>
<protein>
    <submittedName>
        <fullName evidence="2">HNH endonuclease signature motif containing protein</fullName>
    </submittedName>
</protein>
<gene>
    <name evidence="2" type="ORF">ACFPOE_18940</name>
</gene>
<organism evidence="2 3">
    <name type="scientific">Caenimonas terrae</name>
    <dbReference type="NCBI Taxonomy" id="696074"/>
    <lineage>
        <taxon>Bacteria</taxon>
        <taxon>Pseudomonadati</taxon>
        <taxon>Pseudomonadota</taxon>
        <taxon>Betaproteobacteria</taxon>
        <taxon>Burkholderiales</taxon>
        <taxon>Comamonadaceae</taxon>
        <taxon>Caenimonas</taxon>
    </lineage>
</organism>
<dbReference type="InterPro" id="IPR003615">
    <property type="entry name" value="HNH_nuc"/>
</dbReference>
<comment type="caution">
    <text evidence="2">The sequence shown here is derived from an EMBL/GenBank/DDBJ whole genome shotgun (WGS) entry which is preliminary data.</text>
</comment>
<dbReference type="Proteomes" id="UP001596037">
    <property type="component" value="Unassembled WGS sequence"/>
</dbReference>
<reference evidence="3" key="1">
    <citation type="journal article" date="2019" name="Int. J. Syst. Evol. Microbiol.">
        <title>The Global Catalogue of Microorganisms (GCM) 10K type strain sequencing project: providing services to taxonomists for standard genome sequencing and annotation.</title>
        <authorList>
            <consortium name="The Broad Institute Genomics Platform"/>
            <consortium name="The Broad Institute Genome Sequencing Center for Infectious Disease"/>
            <person name="Wu L."/>
            <person name="Ma J."/>
        </authorList>
    </citation>
    <scope>NUCLEOTIDE SEQUENCE [LARGE SCALE GENOMIC DNA]</scope>
    <source>
        <strain evidence="3">CCUG 57401</strain>
    </source>
</reference>
<evidence type="ECO:0000256" key="1">
    <source>
        <dbReference type="SAM" id="MobiDB-lite"/>
    </source>
</evidence>
<keyword evidence="2" id="KW-0540">Nuclease</keyword>
<dbReference type="CDD" id="cd00085">
    <property type="entry name" value="HNHc"/>
    <property type="match status" value="1"/>
</dbReference>
<sequence length="88" mass="9720">MLALTFTGLGLMTPAEARTKRSQSGKVEFKQRHPCPATGAHKGPCKGYVIDHIRPLACGGADRPENMQWQTVAEGRVKDKWERKACGR</sequence>